<accession>C5S359</accession>
<dbReference type="eggNOG" id="COG3562">
    <property type="taxonomic scope" value="Bacteria"/>
</dbReference>
<reference evidence="1 2" key="1">
    <citation type="journal article" date="2010" name="Vet. Microbiol.">
        <title>Production of haemolysins by strains of the Actinobacillus minor/porcitonsillarum complex.</title>
        <authorList>
            <person name="Arya G."/>
            <person name="Niven D.F."/>
        </authorList>
    </citation>
    <scope>NUCLEOTIDE SEQUENCE [LARGE SCALE GENOMIC DNA]</scope>
    <source>
        <strain evidence="1 2">NM305</strain>
    </source>
</reference>
<gene>
    <name evidence="1" type="ORF">AM305_11565</name>
</gene>
<name>C5S359_9PAST</name>
<dbReference type="RefSeq" id="WP_005824748.1">
    <property type="nucleotide sequence ID" value="NZ_ACQL01000104.1"/>
</dbReference>
<dbReference type="CDD" id="cd16441">
    <property type="entry name" value="beta_Kdo_transferase_KpsS"/>
    <property type="match status" value="1"/>
</dbReference>
<evidence type="ECO:0000313" key="2">
    <source>
        <dbReference type="Proteomes" id="UP000005532"/>
    </source>
</evidence>
<evidence type="ECO:0000313" key="1">
    <source>
        <dbReference type="EMBL" id="EER46661.1"/>
    </source>
</evidence>
<sequence length="408" mass="48072">MINHYLDDLLNSSQRVLLLQGPVGEFFFEFGKWLKLNQKMVYKINFNGGDEFFYPNSIENTFSYKEHFVLLKAYLYDFCKHHQIDAIVCFGDNRPCHKIAKKIANLLNINFWVFEEGYFRPHYVTLEKDGVNAYSPFPKNANFFLNLKTMLKEPEKPQALAKGFIPMANRAIRYYWEAYKNHKHYSNYSHHRILDPKYYVKRWMISAIKRICYWSRERFFAYKVERCRFGDFFIVPLQVYNDSQVKEHSDYKSVEAFLRTVLSSFVLKAPAHFKLIVKHHPMDRGFIDYLAVINEFIELYPQLKGRVFYVYDVPLPVFLRKGMGMVTLNSTSGLSALLHGMPVKTLGRANYDFAGLTHQGDLDGFWLAPQAPNEEVFTVYRTFHLNKTQINGSFYNKVLLKDKENDGI</sequence>
<protein>
    <submittedName>
        <fullName evidence="1">Capsule polysaccharide modification protein HcsB</fullName>
    </submittedName>
</protein>
<comment type="caution">
    <text evidence="1">The sequence shown here is derived from an EMBL/GenBank/DDBJ whole genome shotgun (WGS) entry which is preliminary data.</text>
</comment>
<dbReference type="InterPro" id="IPR007833">
    <property type="entry name" value="Capsule_polysaccharide_synth"/>
</dbReference>
<dbReference type="AlphaFoldDB" id="C5S359"/>
<dbReference type="Pfam" id="PF05159">
    <property type="entry name" value="Capsule_synth"/>
    <property type="match status" value="1"/>
</dbReference>
<proteinExistence type="predicted"/>
<organism evidence="1 2">
    <name type="scientific">Actinobacillus minor NM305</name>
    <dbReference type="NCBI Taxonomy" id="637911"/>
    <lineage>
        <taxon>Bacteria</taxon>
        <taxon>Pseudomonadati</taxon>
        <taxon>Pseudomonadota</taxon>
        <taxon>Gammaproteobacteria</taxon>
        <taxon>Pasteurellales</taxon>
        <taxon>Pasteurellaceae</taxon>
        <taxon>Actinobacillus</taxon>
    </lineage>
</organism>
<dbReference type="Proteomes" id="UP000005532">
    <property type="component" value="Unassembled WGS sequence"/>
</dbReference>
<dbReference type="GO" id="GO:0015774">
    <property type="term" value="P:polysaccharide transport"/>
    <property type="evidence" value="ECO:0007669"/>
    <property type="project" value="InterPro"/>
</dbReference>
<dbReference type="EMBL" id="ACQL01000104">
    <property type="protein sequence ID" value="EER46661.1"/>
    <property type="molecule type" value="Genomic_DNA"/>
</dbReference>
<dbReference type="GO" id="GO:0000271">
    <property type="term" value="P:polysaccharide biosynthetic process"/>
    <property type="evidence" value="ECO:0007669"/>
    <property type="project" value="InterPro"/>
</dbReference>
<dbReference type="OrthoDB" id="9794206at2"/>